<evidence type="ECO:0000313" key="4">
    <source>
        <dbReference type="Proteomes" id="UP000092687"/>
    </source>
</evidence>
<evidence type="ECO:0008006" key="5">
    <source>
        <dbReference type="Google" id="ProtNLM"/>
    </source>
</evidence>
<name>A0A1C7DVG4_9BACL</name>
<reference evidence="4" key="2">
    <citation type="submission" date="2016-10" db="EMBL/GenBank/DDBJ databases">
        <authorList>
            <person name="See-Too W.S."/>
        </authorList>
    </citation>
    <scope>NUCLEOTIDE SEQUENCE [LARGE SCALE GENOMIC DNA]</scope>
    <source>
        <strain evidence="4">DSM 24743</strain>
    </source>
</reference>
<dbReference type="Proteomes" id="UP000092687">
    <property type="component" value="Chromosome"/>
</dbReference>
<dbReference type="EMBL" id="CP016537">
    <property type="protein sequence ID" value="ANU15261.1"/>
    <property type="molecule type" value="Genomic_DNA"/>
</dbReference>
<gene>
    <name evidence="3" type="ORF">BBI08_15990</name>
</gene>
<keyword evidence="2" id="KW-0812">Transmembrane</keyword>
<proteinExistence type="predicted"/>
<evidence type="ECO:0000313" key="3">
    <source>
        <dbReference type="EMBL" id="ANU15261.1"/>
    </source>
</evidence>
<feature type="region of interest" description="Disordered" evidence="1">
    <location>
        <begin position="1"/>
        <end position="23"/>
    </location>
</feature>
<evidence type="ECO:0000256" key="2">
    <source>
        <dbReference type="SAM" id="Phobius"/>
    </source>
</evidence>
<protein>
    <recommendedName>
        <fullName evidence="5">5-bromo-4-chloroindolyl phosphate hydrolysis protein</fullName>
    </recommendedName>
</protein>
<sequence>MLNNRQKQFRKHMKELERGESRKKDVYSYRDQRFTSEKPKKRYKKPLLQIGGGISLIVLFWNVFALSTWVWPGNGLPNLLSTKQIEVHEFIQASTEIEMTLTAEATKLMNQYNEKTLTPFHIEEAQKNLFQLQKSMKTEDARFLQYTSYLDEQFKLAYQLTNVLKTEESNVKYTELSGIVEKQNALLERKSSALRELLDSEGISYNQLEDGSINYKVEM</sequence>
<feature type="compositionally biased region" description="Basic and acidic residues" evidence="1">
    <location>
        <begin position="14"/>
        <end position="23"/>
    </location>
</feature>
<organism evidence="3 4">
    <name type="scientific">Planococcus halocryophilus</name>
    <dbReference type="NCBI Taxonomy" id="1215089"/>
    <lineage>
        <taxon>Bacteria</taxon>
        <taxon>Bacillati</taxon>
        <taxon>Bacillota</taxon>
        <taxon>Bacilli</taxon>
        <taxon>Bacillales</taxon>
        <taxon>Caryophanaceae</taxon>
        <taxon>Planococcus</taxon>
    </lineage>
</organism>
<accession>A0A1C7DVG4</accession>
<dbReference type="OrthoDB" id="2426074at2"/>
<reference evidence="4" key="1">
    <citation type="submission" date="2016-07" db="EMBL/GenBank/DDBJ databases">
        <authorList>
            <person name="See-Too W.S."/>
        </authorList>
    </citation>
    <scope>NUCLEOTIDE SEQUENCE [LARGE SCALE GENOMIC DNA]</scope>
    <source>
        <strain evidence="4">DSM 24743</strain>
    </source>
</reference>
<keyword evidence="2" id="KW-0472">Membrane</keyword>
<dbReference type="KEGG" id="phc:BBI08_15990"/>
<feature type="transmembrane region" description="Helical" evidence="2">
    <location>
        <begin position="47"/>
        <end position="71"/>
    </location>
</feature>
<keyword evidence="2" id="KW-1133">Transmembrane helix</keyword>
<dbReference type="STRING" id="1215089.BBI08_15990"/>
<dbReference type="RefSeq" id="WP_065528494.1">
    <property type="nucleotide sequence ID" value="NZ_CP016537.2"/>
</dbReference>
<dbReference type="AlphaFoldDB" id="A0A1C7DVG4"/>
<keyword evidence="4" id="KW-1185">Reference proteome</keyword>
<evidence type="ECO:0000256" key="1">
    <source>
        <dbReference type="SAM" id="MobiDB-lite"/>
    </source>
</evidence>